<dbReference type="InterPro" id="IPR000225">
    <property type="entry name" value="Armadillo"/>
</dbReference>
<dbReference type="InterPro" id="IPR011989">
    <property type="entry name" value="ARM-like"/>
</dbReference>
<evidence type="ECO:0000313" key="5">
    <source>
        <dbReference type="EMBL" id="KAG9395858.1"/>
    </source>
</evidence>
<accession>A0A8J6E3F6</accession>
<keyword evidence="2" id="KW-0813">Transport</keyword>
<evidence type="ECO:0000256" key="3">
    <source>
        <dbReference type="ARBA" id="ARBA00022927"/>
    </source>
</evidence>
<proteinExistence type="inferred from homology"/>
<name>A0A8J6E3F6_9EUKA</name>
<evidence type="ECO:0000313" key="6">
    <source>
        <dbReference type="Proteomes" id="UP000717585"/>
    </source>
</evidence>
<comment type="similarity">
    <text evidence="1">Belongs to the importin alpha family.</text>
</comment>
<dbReference type="OrthoDB" id="29145at2759"/>
<dbReference type="PANTHER" id="PTHR23316">
    <property type="entry name" value="IMPORTIN ALPHA"/>
    <property type="match status" value="1"/>
</dbReference>
<gene>
    <name evidence="5" type="ORF">J8273_2773</name>
</gene>
<evidence type="ECO:0000256" key="4">
    <source>
        <dbReference type="PROSITE-ProRule" id="PRU00259"/>
    </source>
</evidence>
<dbReference type="PROSITE" id="PS50176">
    <property type="entry name" value="ARM_REPEAT"/>
    <property type="match status" value="1"/>
</dbReference>
<evidence type="ECO:0000256" key="1">
    <source>
        <dbReference type="ARBA" id="ARBA00010394"/>
    </source>
</evidence>
<dbReference type="InterPro" id="IPR016024">
    <property type="entry name" value="ARM-type_fold"/>
</dbReference>
<dbReference type="SUPFAM" id="SSF48371">
    <property type="entry name" value="ARM repeat"/>
    <property type="match status" value="1"/>
</dbReference>
<comment type="caution">
    <text evidence="5">The sequence shown here is derived from an EMBL/GenBank/DDBJ whole genome shotgun (WGS) entry which is preliminary data.</text>
</comment>
<keyword evidence="3" id="KW-0653">Protein transport</keyword>
<dbReference type="SMART" id="SM00185">
    <property type="entry name" value="ARM"/>
    <property type="match status" value="5"/>
</dbReference>
<keyword evidence="6" id="KW-1185">Reference proteome</keyword>
<reference evidence="5" key="1">
    <citation type="submission" date="2021-05" db="EMBL/GenBank/DDBJ databases">
        <title>A free-living protist that lacks canonical eukaryotic 1 DNA replication and segregation systems.</title>
        <authorList>
            <person name="Salas-Leiva D.E."/>
            <person name="Tromer E.C."/>
            <person name="Curtis B.A."/>
            <person name="Jerlstrom-Hultqvist J."/>
            <person name="Kolisko M."/>
            <person name="Yi Z."/>
            <person name="Salas-Leiva J.S."/>
            <person name="Gallot-Lavallee L."/>
            <person name="Kops G.J.P.L."/>
            <person name="Archibald J.M."/>
            <person name="Simpson A.G.B."/>
            <person name="Roger A.J."/>
        </authorList>
    </citation>
    <scope>NUCLEOTIDE SEQUENCE</scope>
    <source>
        <strain evidence="5">BICM</strain>
    </source>
</reference>
<organism evidence="5 6">
    <name type="scientific">Carpediemonas membranifera</name>
    <dbReference type="NCBI Taxonomy" id="201153"/>
    <lineage>
        <taxon>Eukaryota</taxon>
        <taxon>Metamonada</taxon>
        <taxon>Carpediemonas-like organisms</taxon>
        <taxon>Carpediemonas</taxon>
    </lineage>
</organism>
<dbReference type="GO" id="GO:0015031">
    <property type="term" value="P:protein transport"/>
    <property type="evidence" value="ECO:0007669"/>
    <property type="project" value="UniProtKB-KW"/>
</dbReference>
<dbReference type="Gene3D" id="1.25.10.10">
    <property type="entry name" value="Leucine-rich Repeat Variant"/>
    <property type="match status" value="1"/>
</dbReference>
<protein>
    <submittedName>
        <fullName evidence="5">HEAT-like repeat</fullName>
    </submittedName>
</protein>
<dbReference type="Proteomes" id="UP000717585">
    <property type="component" value="Unassembled WGS sequence"/>
</dbReference>
<dbReference type="Pfam" id="PF00514">
    <property type="entry name" value="Arm"/>
    <property type="match status" value="1"/>
</dbReference>
<dbReference type="EMBL" id="JAHDYR010000008">
    <property type="protein sequence ID" value="KAG9395858.1"/>
    <property type="molecule type" value="Genomic_DNA"/>
</dbReference>
<sequence length="480" mass="50629">MKREHSFASLQRPLGFRDSQEAVDTDIFEDLSLLRTDEDFALCADRLEHGDIPTKLQAAVEIRRTIATAEHGVVDSLVQVGVIPIAIALLGSSSSSRVRLEAAWLLTTVGEGEYAAVAISEGALAVLYEAMSDTDDAVETQALWALATLASSVEGLASEIAASGFMDRVATLLDEDPPLDDVRTLAWSAGVIAQSLSGPDRRHSHAVLPPLGRTLGRLAGNLGDHDSDTALVDLLIAVAFISHGGDSDIAAVCQAGIVPSVVDLVAGPRTVATSAIRVLGNITSSDDNRYIDVVIDALGLAALVSVLATAPDPLKREALWALANVAAGTPAQLTAVLNEGALPLVIRLAEQGSQGVQQEALFFIRNFTMNASLPQLTEAADLGLIRVLSDSLAARLGRTAAWFLVAMDCIRNMIAASGTLDPTSNVFLDQLQSFRGVDRIHRLATHPKNRVHAAAVGMLEEFGLGDEDEGGIDDGRLSFA</sequence>
<feature type="repeat" description="ARM" evidence="4">
    <location>
        <begin position="256"/>
        <end position="289"/>
    </location>
</feature>
<dbReference type="AlphaFoldDB" id="A0A8J6E3F6"/>
<evidence type="ECO:0000256" key="2">
    <source>
        <dbReference type="ARBA" id="ARBA00022448"/>
    </source>
</evidence>